<proteinExistence type="predicted"/>
<accession>A0A6G9D402</accession>
<reference evidence="1 2" key="1">
    <citation type="submission" date="2020-03" db="EMBL/GenBank/DDBJ databases">
        <title>Screen low temperature-resistant strains for efficient degradation of petroleum hydrocarbons under the low temperature.</title>
        <authorList>
            <person name="Wang Y."/>
            <person name="Chen J."/>
        </authorList>
    </citation>
    <scope>NUCLEOTIDE SEQUENCE [LARGE SCALE GENOMIC DNA]</scope>
    <source>
        <strain evidence="1 2">KB1</strain>
        <plasmid evidence="1 2">plas1</plasmid>
    </source>
</reference>
<organism evidence="1 2">
    <name type="scientific">Rhodococcus erythropolis</name>
    <name type="common">Arthrobacter picolinophilus</name>
    <dbReference type="NCBI Taxonomy" id="1833"/>
    <lineage>
        <taxon>Bacteria</taxon>
        <taxon>Bacillati</taxon>
        <taxon>Actinomycetota</taxon>
        <taxon>Actinomycetes</taxon>
        <taxon>Mycobacteriales</taxon>
        <taxon>Nocardiaceae</taxon>
        <taxon>Rhodococcus</taxon>
        <taxon>Rhodococcus erythropolis group</taxon>
    </lineage>
</organism>
<protein>
    <submittedName>
        <fullName evidence="1">Uncharacterized protein</fullName>
    </submittedName>
</protein>
<evidence type="ECO:0000313" key="2">
    <source>
        <dbReference type="Proteomes" id="UP000502345"/>
    </source>
</evidence>
<dbReference type="Proteomes" id="UP000502345">
    <property type="component" value="Plasmid plas1"/>
</dbReference>
<geneLocation type="plasmid" evidence="1 2">
    <name>plas1</name>
</geneLocation>
<evidence type="ECO:0000313" key="1">
    <source>
        <dbReference type="EMBL" id="QIP43822.1"/>
    </source>
</evidence>
<dbReference type="AlphaFoldDB" id="A0A6G9D402"/>
<dbReference type="RefSeq" id="WP_155277984.1">
    <property type="nucleotide sequence ID" value="NZ_AP018735.1"/>
</dbReference>
<sequence>MGYAEIGGDPGYGRAVGIAVQRDAVELYWHGPVHWGHASDAVADIATETGVEE</sequence>
<name>A0A6G9D402_RHOER</name>
<gene>
    <name evidence="1" type="ORF">G9444_6579</name>
</gene>
<dbReference type="EMBL" id="CP050125">
    <property type="protein sequence ID" value="QIP43822.1"/>
    <property type="molecule type" value="Genomic_DNA"/>
</dbReference>
<keyword evidence="1" id="KW-0614">Plasmid</keyword>